<gene>
    <name evidence="3" type="ORF">SAMN05216195_117129</name>
</gene>
<dbReference type="InterPro" id="IPR046675">
    <property type="entry name" value="DUF6545"/>
</dbReference>
<evidence type="ECO:0000313" key="3">
    <source>
        <dbReference type="EMBL" id="SES49275.1"/>
    </source>
</evidence>
<feature type="transmembrane region" description="Helical" evidence="1">
    <location>
        <begin position="6"/>
        <end position="25"/>
    </location>
</feature>
<dbReference type="Pfam" id="PF20182">
    <property type="entry name" value="DUF6545"/>
    <property type="match status" value="1"/>
</dbReference>
<feature type="transmembrane region" description="Helical" evidence="1">
    <location>
        <begin position="139"/>
        <end position="158"/>
    </location>
</feature>
<keyword evidence="1" id="KW-1133">Transmembrane helix</keyword>
<feature type="transmembrane region" description="Helical" evidence="1">
    <location>
        <begin position="32"/>
        <end position="51"/>
    </location>
</feature>
<keyword evidence="1" id="KW-0812">Transmembrane</keyword>
<evidence type="ECO:0000259" key="2">
    <source>
        <dbReference type="Pfam" id="PF20182"/>
    </source>
</evidence>
<keyword evidence="1" id="KW-0472">Membrane</keyword>
<feature type="transmembrane region" description="Helical" evidence="1">
    <location>
        <begin position="179"/>
        <end position="197"/>
    </location>
</feature>
<dbReference type="InterPro" id="IPR050039">
    <property type="entry name" value="MAB_1171c-like"/>
</dbReference>
<dbReference type="RefSeq" id="WP_143086967.1">
    <property type="nucleotide sequence ID" value="NZ_FOFT01000017.1"/>
</dbReference>
<protein>
    <recommendedName>
        <fullName evidence="2">DUF6545 domain-containing protein</fullName>
    </recommendedName>
</protein>
<dbReference type="Proteomes" id="UP000199028">
    <property type="component" value="Unassembled WGS sequence"/>
</dbReference>
<reference evidence="4" key="1">
    <citation type="submission" date="2016-10" db="EMBL/GenBank/DDBJ databases">
        <authorList>
            <person name="Varghese N."/>
            <person name="Submissions S."/>
        </authorList>
    </citation>
    <scope>NUCLEOTIDE SEQUENCE [LARGE SCALE GENOMIC DNA]</scope>
    <source>
        <strain evidence="4">CGMCC 4.578</strain>
    </source>
</reference>
<dbReference type="AlphaFoldDB" id="A0A1H9XSX2"/>
<name>A0A1H9XSX2_9PSEU</name>
<feature type="transmembrane region" description="Helical" evidence="1">
    <location>
        <begin position="99"/>
        <end position="119"/>
    </location>
</feature>
<evidence type="ECO:0000256" key="1">
    <source>
        <dbReference type="SAM" id="Phobius"/>
    </source>
</evidence>
<dbReference type="NCBIfam" id="NF042915">
    <property type="entry name" value="MAB_1171c_fam"/>
    <property type="match status" value="1"/>
</dbReference>
<feature type="transmembrane region" description="Helical" evidence="1">
    <location>
        <begin position="217"/>
        <end position="236"/>
    </location>
</feature>
<feature type="transmembrane region" description="Helical" evidence="1">
    <location>
        <begin position="71"/>
        <end position="92"/>
    </location>
</feature>
<evidence type="ECO:0000313" key="4">
    <source>
        <dbReference type="Proteomes" id="UP000199028"/>
    </source>
</evidence>
<dbReference type="EMBL" id="FOFT01000017">
    <property type="protein sequence ID" value="SES49275.1"/>
    <property type="molecule type" value="Genomic_DNA"/>
</dbReference>
<sequence>MLRAFHILVVVLLWACTAYRVFVLVRRPSRSFGSVAVCLALFFLALGFTVGLPPLYLRIPWLAESPSLVRLVQPVFIVVSVFWLNMFVAHAAGLTARVIVLRTATAGTALVAMTTLFLLASPGDDAEDFVRAYAKAPFVTEYLLAYLCYFAFVLADVFRLTRRFAASAREGPMRFALRLWSIASLVGFAYTSHKAVYALGTRLDVTPPWEEGPVSTTLSGLVLVLLVVGMTAYLWGPQFEQYRTYRTLQPLWRACYDVMPGIALMPPGVRVPIDLRLYRCVIEILDGRLALRAYWDTAIAEQDGEAAALAAALAAKAREEPVEGGPAGLPALDVAGLTAVAREFRTLSAAGLPAHARG</sequence>
<feature type="domain" description="DUF6545" evidence="2">
    <location>
        <begin position="240"/>
        <end position="345"/>
    </location>
</feature>
<dbReference type="OrthoDB" id="3685619at2"/>
<organism evidence="3 4">
    <name type="scientific">Lentzea flaviverrucosa</name>
    <dbReference type="NCBI Taxonomy" id="200379"/>
    <lineage>
        <taxon>Bacteria</taxon>
        <taxon>Bacillati</taxon>
        <taxon>Actinomycetota</taxon>
        <taxon>Actinomycetes</taxon>
        <taxon>Pseudonocardiales</taxon>
        <taxon>Pseudonocardiaceae</taxon>
        <taxon>Lentzea</taxon>
    </lineage>
</organism>
<keyword evidence="4" id="KW-1185">Reference proteome</keyword>
<accession>A0A1H9XSX2</accession>
<proteinExistence type="predicted"/>